<comment type="subcellular location">
    <subcellularLocation>
        <location evidence="1">Cell membrane</location>
        <topology evidence="1">Single-pass membrane protein</topology>
    </subcellularLocation>
</comment>
<evidence type="ECO:0000256" key="2">
    <source>
        <dbReference type="ARBA" id="ARBA00022475"/>
    </source>
</evidence>
<dbReference type="PANTHER" id="PTHR46146:SF20">
    <property type="entry name" value="OS04G0439600 PROTEIN"/>
    <property type="match status" value="1"/>
</dbReference>
<protein>
    <submittedName>
        <fullName evidence="18">Serine/threonine-protein kinase-like protein CCR4</fullName>
    </submittedName>
</protein>
<dbReference type="GO" id="GO:0004672">
    <property type="term" value="F:protein kinase activity"/>
    <property type="evidence" value="ECO:0007669"/>
    <property type="project" value="InterPro"/>
</dbReference>
<evidence type="ECO:0000256" key="13">
    <source>
        <dbReference type="SAM" id="MobiDB-lite"/>
    </source>
</evidence>
<evidence type="ECO:0000256" key="5">
    <source>
        <dbReference type="ARBA" id="ARBA00022729"/>
    </source>
</evidence>
<organism evidence="17 18">
    <name type="scientific">Elaeis guineensis var. tenera</name>
    <name type="common">Oil palm</name>
    <dbReference type="NCBI Taxonomy" id="51953"/>
    <lineage>
        <taxon>Eukaryota</taxon>
        <taxon>Viridiplantae</taxon>
        <taxon>Streptophyta</taxon>
        <taxon>Embryophyta</taxon>
        <taxon>Tracheophyta</taxon>
        <taxon>Spermatophyta</taxon>
        <taxon>Magnoliopsida</taxon>
        <taxon>Liliopsida</taxon>
        <taxon>Arecaceae</taxon>
        <taxon>Arecoideae</taxon>
        <taxon>Cocoseae</taxon>
        <taxon>Elaeidinae</taxon>
        <taxon>Elaeis</taxon>
    </lineage>
</organism>
<dbReference type="FunCoup" id="A0A6J0PML4">
    <property type="interactions" value="2160"/>
</dbReference>
<dbReference type="InterPro" id="IPR011009">
    <property type="entry name" value="Kinase-like_dom_sf"/>
</dbReference>
<dbReference type="PROSITE" id="PS00107">
    <property type="entry name" value="PROTEIN_KINASE_ATP"/>
    <property type="match status" value="1"/>
</dbReference>
<dbReference type="SUPFAM" id="SSF50985">
    <property type="entry name" value="RCC1/BLIP-II"/>
    <property type="match status" value="1"/>
</dbReference>
<feature type="signal peptide" evidence="15">
    <location>
        <begin position="1"/>
        <end position="26"/>
    </location>
</feature>
<dbReference type="GO" id="GO:0005886">
    <property type="term" value="C:plasma membrane"/>
    <property type="evidence" value="ECO:0007669"/>
    <property type="project" value="UniProtKB-SubCell"/>
</dbReference>
<evidence type="ECO:0000313" key="18">
    <source>
        <dbReference type="RefSeq" id="XP_019708334.1"/>
    </source>
</evidence>
<evidence type="ECO:0000256" key="10">
    <source>
        <dbReference type="ARBA" id="ARBA00023136"/>
    </source>
</evidence>
<evidence type="ECO:0000256" key="12">
    <source>
        <dbReference type="PROSITE-ProRule" id="PRU10141"/>
    </source>
</evidence>
<dbReference type="InterPro" id="IPR000719">
    <property type="entry name" value="Prot_kinase_dom"/>
</dbReference>
<name>A0A6J0PML4_ELAGV</name>
<dbReference type="PROSITE" id="PS00108">
    <property type="entry name" value="PROTEIN_KINASE_ST"/>
    <property type="match status" value="1"/>
</dbReference>
<keyword evidence="5 15" id="KW-0732">Signal</keyword>
<dbReference type="Gene3D" id="2.130.10.30">
    <property type="entry name" value="Regulator of chromosome condensation 1/beta-lactamase-inhibitor protein II"/>
    <property type="match status" value="2"/>
</dbReference>
<evidence type="ECO:0000259" key="16">
    <source>
        <dbReference type="PROSITE" id="PS50011"/>
    </source>
</evidence>
<keyword evidence="2" id="KW-1003">Cell membrane</keyword>
<dbReference type="Gene3D" id="3.30.200.20">
    <property type="entry name" value="Phosphorylase Kinase, domain 1"/>
    <property type="match status" value="1"/>
</dbReference>
<evidence type="ECO:0000256" key="3">
    <source>
        <dbReference type="ARBA" id="ARBA00022679"/>
    </source>
</evidence>
<feature type="region of interest" description="Disordered" evidence="13">
    <location>
        <begin position="507"/>
        <end position="533"/>
    </location>
</feature>
<feature type="compositionally biased region" description="Pro residues" evidence="13">
    <location>
        <begin position="353"/>
        <end position="372"/>
    </location>
</feature>
<dbReference type="AlphaFoldDB" id="A0A6J0PML4"/>
<dbReference type="Proteomes" id="UP000504607">
    <property type="component" value="Chromosome 9"/>
</dbReference>
<dbReference type="CDD" id="cd14066">
    <property type="entry name" value="STKc_IRAK"/>
    <property type="match status" value="1"/>
</dbReference>
<dbReference type="SUPFAM" id="SSF56112">
    <property type="entry name" value="Protein kinase-like (PK-like)"/>
    <property type="match status" value="1"/>
</dbReference>
<evidence type="ECO:0000313" key="17">
    <source>
        <dbReference type="Proteomes" id="UP000504607"/>
    </source>
</evidence>
<evidence type="ECO:0000256" key="6">
    <source>
        <dbReference type="ARBA" id="ARBA00022741"/>
    </source>
</evidence>
<evidence type="ECO:0000256" key="4">
    <source>
        <dbReference type="ARBA" id="ARBA00022692"/>
    </source>
</evidence>
<dbReference type="InterPro" id="IPR017441">
    <property type="entry name" value="Protein_kinase_ATP_BS"/>
</dbReference>
<keyword evidence="9 14" id="KW-1133">Transmembrane helix</keyword>
<feature type="chain" id="PRO_5026963591" evidence="15">
    <location>
        <begin position="27"/>
        <end position="801"/>
    </location>
</feature>
<dbReference type="InParanoid" id="A0A6J0PML4"/>
<dbReference type="GeneID" id="105051895"/>
<evidence type="ECO:0000256" key="1">
    <source>
        <dbReference type="ARBA" id="ARBA00004162"/>
    </source>
</evidence>
<reference evidence="18" key="1">
    <citation type="submission" date="2025-08" db="UniProtKB">
        <authorList>
            <consortium name="RefSeq"/>
        </authorList>
    </citation>
    <scope>IDENTIFICATION</scope>
</reference>
<keyword evidence="10 14" id="KW-0472">Membrane</keyword>
<keyword evidence="7" id="KW-0418">Kinase</keyword>
<keyword evidence="8 12" id="KW-0067">ATP-binding</keyword>
<evidence type="ECO:0000256" key="7">
    <source>
        <dbReference type="ARBA" id="ARBA00022777"/>
    </source>
</evidence>
<keyword evidence="3" id="KW-0808">Transferase</keyword>
<evidence type="ECO:0000256" key="11">
    <source>
        <dbReference type="ARBA" id="ARBA00023157"/>
    </source>
</evidence>
<dbReference type="PROSITE" id="PS50011">
    <property type="entry name" value="PROTEIN_KINASE_DOM"/>
    <property type="match status" value="1"/>
</dbReference>
<keyword evidence="6 12" id="KW-0547">Nucleotide-binding</keyword>
<gene>
    <name evidence="18" type="primary">LOC105051895</name>
</gene>
<dbReference type="GO" id="GO:0005524">
    <property type="term" value="F:ATP binding"/>
    <property type="evidence" value="ECO:0007669"/>
    <property type="project" value="UniProtKB-UniRule"/>
</dbReference>
<evidence type="ECO:0000256" key="15">
    <source>
        <dbReference type="SAM" id="SignalP"/>
    </source>
</evidence>
<evidence type="ECO:0000256" key="8">
    <source>
        <dbReference type="ARBA" id="ARBA00022840"/>
    </source>
</evidence>
<feature type="binding site" evidence="12">
    <location>
        <position position="505"/>
    </location>
    <ligand>
        <name>ATP</name>
        <dbReference type="ChEBI" id="CHEBI:30616"/>
    </ligand>
</feature>
<evidence type="ECO:0000256" key="9">
    <source>
        <dbReference type="ARBA" id="ARBA00022989"/>
    </source>
</evidence>
<dbReference type="Pfam" id="PF13540">
    <property type="entry name" value="RCC1_2"/>
    <property type="match status" value="1"/>
</dbReference>
<dbReference type="Pfam" id="PF00069">
    <property type="entry name" value="Pkinase"/>
    <property type="match status" value="1"/>
</dbReference>
<evidence type="ECO:0000256" key="14">
    <source>
        <dbReference type="SAM" id="Phobius"/>
    </source>
</evidence>
<dbReference type="Gene3D" id="1.10.510.10">
    <property type="entry name" value="Transferase(Phosphotransferase) domain 1"/>
    <property type="match status" value="1"/>
</dbReference>
<keyword evidence="17" id="KW-1185">Reference proteome</keyword>
<dbReference type="OrthoDB" id="61110at2759"/>
<accession>A0A6J0PML4</accession>
<feature type="domain" description="Protein kinase" evidence="16">
    <location>
        <begin position="477"/>
        <end position="781"/>
    </location>
</feature>
<dbReference type="FunFam" id="1.10.510.10:FF:000468">
    <property type="entry name" value="PTI1-like tyrosine-protein kinase 3"/>
    <property type="match status" value="1"/>
</dbReference>
<sequence length="801" mass="85866">MSLPNHSPPLLLSLLLLLITIPTISCHLSTIAISHVSNQTIVCALLLSPNPFDLNCTSIAKRVQRNYPSANNSSYTAIAAGDGFLCALASIPFPAGTLSTMRWWEFKQQSGNSSIPDSKRLYRGPSLVSLSAGDTHVCGLRGGAIRKLDCWRWPQLLVPRGLNFTDIAVGADFVCGLLPASQQIQCFGNDSTVVSQKPNGSYLTLAAGSRHACAVSKIGELVCWGIGAPEVERNPFEISSLALGENRTCALSTNGTVKCWGENSQLPNGLSKSQFVAIEAKGNALCGVLMVNYSLFCWGNDIFKPHPMVFKRVLPGACVRMSTCSCVLAGSANICSKGAAICEPCSSAPKANPLPPLSPPPPPRSNSTPPPQRSSGSRRRLVFIVIGSVSLAVILLAAAVWFIILPIYRNSGRIHDTVGLHAGAAEAPLPPGVPSDRIRRDIAEYSNPLINRQLSIGHSSTIKEYPLAVLLAATDNFSDDHKIGSGGFGSVYRAVLDDGRVVAIKRAEPPPSAPTDPASSASTSHADQRRRRDRDREAAFLSELALLSRVNHKNLVRLLGFCNQSGERVLVYEFMANGTLHDHLHKLAVSPLASWAARLRVALDAARGIEYLHAYAVPPIIHRDIKSSNILLDATWTAKVADFGLSLLSPSSDDEDTRDPSSPRAAGTVGYMDPQYYRLQYLTTKSDVYSFGVVLLELLTGCRAVHRNDESGTPTNLVEDAVPHIEADDVHRVMDRRLPPPTPSEIEAVAFVGYLAADCVSPDGKDRPTMSEIVAGLERAVAACAAPPPTALPRSATARSV</sequence>
<keyword evidence="4 14" id="KW-0812">Transmembrane</keyword>
<dbReference type="PANTHER" id="PTHR46146">
    <property type="entry name" value="SERINE/THREONINE-PROTEIN KINASE-LIKE PROTEIN CCR4"/>
    <property type="match status" value="1"/>
</dbReference>
<dbReference type="InterPro" id="IPR009091">
    <property type="entry name" value="RCC1/BLIP-II"/>
</dbReference>
<proteinExistence type="predicted"/>
<dbReference type="KEGG" id="egu:105051895"/>
<dbReference type="RefSeq" id="XP_019708334.1">
    <property type="nucleotide sequence ID" value="XM_019852775.2"/>
</dbReference>
<feature type="compositionally biased region" description="Low complexity" evidence="13">
    <location>
        <begin position="515"/>
        <end position="525"/>
    </location>
</feature>
<dbReference type="SMART" id="SM00220">
    <property type="entry name" value="S_TKc"/>
    <property type="match status" value="1"/>
</dbReference>
<keyword evidence="11" id="KW-1015">Disulfide bond</keyword>
<feature type="transmembrane region" description="Helical" evidence="14">
    <location>
        <begin position="381"/>
        <end position="405"/>
    </location>
</feature>
<dbReference type="InterPro" id="IPR008271">
    <property type="entry name" value="Ser/Thr_kinase_AS"/>
</dbReference>
<feature type="region of interest" description="Disordered" evidence="13">
    <location>
        <begin position="353"/>
        <end position="375"/>
    </location>
</feature>